<dbReference type="Proteomes" id="UP000646579">
    <property type="component" value="Unassembled WGS sequence"/>
</dbReference>
<dbReference type="SUPFAM" id="SSF56281">
    <property type="entry name" value="Metallo-hydrolase/oxidoreductase"/>
    <property type="match status" value="1"/>
</dbReference>
<dbReference type="Gene3D" id="3.60.15.10">
    <property type="entry name" value="Ribonuclease Z/Hydroxyacylglutathione hydrolase-like"/>
    <property type="match status" value="1"/>
</dbReference>
<sequence length="253" mass="28181">MQQLSENFWNIRGTMKLAKVVDMGTHMSLVRRANGRFILLDSYDVSEESRAHLLRLTDNGTAVDAILNVHPFHTLHCRAAHELAPSARLFGTRRHRQQAPDLPWESGLIEEEKTQAEFSEDLEFSLPAGVDLVTEDNSVHAGSVLVRHKASGIVHVDDTLNVLDPPGLLGKVLPESRLKFHPMLGKALQPRPGAADAYAEWAQDLAARWAGTPLVCAAHNSTRKLSQDGWRDEILHALEDVSKTLDKHRGKYD</sequence>
<dbReference type="AlphaFoldDB" id="A0A918S6J2"/>
<proteinExistence type="predicted"/>
<reference evidence="1" key="1">
    <citation type="journal article" date="2014" name="Int. J. Syst. Evol. Microbiol.">
        <title>Complete genome sequence of Corynebacterium casei LMG S-19264T (=DSM 44701T), isolated from a smear-ripened cheese.</title>
        <authorList>
            <consortium name="US DOE Joint Genome Institute (JGI-PGF)"/>
            <person name="Walter F."/>
            <person name="Albersmeier A."/>
            <person name="Kalinowski J."/>
            <person name="Ruckert C."/>
        </authorList>
    </citation>
    <scope>NUCLEOTIDE SEQUENCE</scope>
    <source>
        <strain evidence="1">KCTC 32437</strain>
    </source>
</reference>
<organism evidence="1 2">
    <name type="scientific">Devosia pacifica</name>
    <dbReference type="NCBI Taxonomy" id="1335967"/>
    <lineage>
        <taxon>Bacteria</taxon>
        <taxon>Pseudomonadati</taxon>
        <taxon>Pseudomonadota</taxon>
        <taxon>Alphaproteobacteria</taxon>
        <taxon>Hyphomicrobiales</taxon>
        <taxon>Devosiaceae</taxon>
        <taxon>Devosia</taxon>
    </lineage>
</organism>
<accession>A0A918S6J2</accession>
<dbReference type="EMBL" id="BMZE01000002">
    <property type="protein sequence ID" value="GHA25648.1"/>
    <property type="molecule type" value="Genomic_DNA"/>
</dbReference>
<dbReference type="RefSeq" id="WP_189425693.1">
    <property type="nucleotide sequence ID" value="NZ_BMZE01000002.1"/>
</dbReference>
<keyword evidence="2" id="KW-1185">Reference proteome</keyword>
<dbReference type="InterPro" id="IPR036866">
    <property type="entry name" value="RibonucZ/Hydroxyglut_hydro"/>
</dbReference>
<name>A0A918S6J2_9HYPH</name>
<evidence type="ECO:0000313" key="2">
    <source>
        <dbReference type="Proteomes" id="UP000646579"/>
    </source>
</evidence>
<comment type="caution">
    <text evidence="1">The sequence shown here is derived from an EMBL/GenBank/DDBJ whole genome shotgun (WGS) entry which is preliminary data.</text>
</comment>
<evidence type="ECO:0000313" key="1">
    <source>
        <dbReference type="EMBL" id="GHA25648.1"/>
    </source>
</evidence>
<reference evidence="1" key="2">
    <citation type="submission" date="2020-09" db="EMBL/GenBank/DDBJ databases">
        <authorList>
            <person name="Sun Q."/>
            <person name="Kim S."/>
        </authorList>
    </citation>
    <scope>NUCLEOTIDE SEQUENCE</scope>
    <source>
        <strain evidence="1">KCTC 32437</strain>
    </source>
</reference>
<gene>
    <name evidence="1" type="ORF">GCM10007989_21670</name>
</gene>
<protein>
    <recommendedName>
        <fullName evidence="3">Metallo-beta-lactamase domain-containing protein</fullName>
    </recommendedName>
</protein>
<evidence type="ECO:0008006" key="3">
    <source>
        <dbReference type="Google" id="ProtNLM"/>
    </source>
</evidence>